<dbReference type="PANTHER" id="PTHR31623">
    <property type="entry name" value="F21J9.9"/>
    <property type="match status" value="1"/>
</dbReference>
<keyword evidence="5" id="KW-1185">Reference proteome</keyword>
<dbReference type="PANTHER" id="PTHR31623:SF17">
    <property type="entry name" value="F21J9.9"/>
    <property type="match status" value="1"/>
</dbReference>
<sequence length="443" mass="49134">MGEELLLVKVESILSVVSSKPIEPGKVHKLSLLDQAMGLHTVHLVFYYASNPFNEGPMSSDIDNLRVSLSHLLNQYPNATGRLTRDPDGGWQVKCNDAGVRILQASVTATLDEWLRSADAVLERDLTVWEDMPQDPSFWSPFRIQINNFKCGGLAIGLSCSHMNADITSLTLLIKSWTEAHRGQPLTHTPTFQLHLPTTYVSSSSSLTPSPLFIASNHVKMGTVTMKFSDSSIRKYLSQVKNECPKATPFDVLVALFWSRIAKWVDPSPKHHYLSLCVDMRTNPGIPYGYFGNALHFSLLSMDADMLLSDTGHHQVSDCIHKHVSSLKEEDFGAFIRELESKEQPCRMYGPRLTCINAEHLVCAENGGGLMYAARFNEEKPVLVSYNVGNVEGEGLIMVMPSSEAGFGRTVTVTLPEEQIVNLCKDKTVLGLEPIMLVSGNRR</sequence>
<dbReference type="SUPFAM" id="SSF52777">
    <property type="entry name" value="CoA-dependent acyltransferases"/>
    <property type="match status" value="1"/>
</dbReference>
<keyword evidence="3" id="KW-0012">Acyltransferase</keyword>
<dbReference type="EMBL" id="JBJXBP010000008">
    <property type="protein sequence ID" value="KAL3814684.1"/>
    <property type="molecule type" value="Genomic_DNA"/>
</dbReference>
<gene>
    <name evidence="4" type="ORF">ACJIZ3_015952</name>
</gene>
<keyword evidence="2" id="KW-0808">Transferase</keyword>
<reference evidence="4 5" key="1">
    <citation type="submission" date="2024-12" db="EMBL/GenBank/DDBJ databases">
        <title>The unique morphological basis and parallel evolutionary history of personate flowers in Penstemon.</title>
        <authorList>
            <person name="Depatie T.H."/>
            <person name="Wessinger C.A."/>
        </authorList>
    </citation>
    <scope>NUCLEOTIDE SEQUENCE [LARGE SCALE GENOMIC DNA]</scope>
    <source>
        <strain evidence="4">WTNN_2</strain>
        <tissue evidence="4">Leaf</tissue>
    </source>
</reference>
<evidence type="ECO:0000256" key="3">
    <source>
        <dbReference type="ARBA" id="ARBA00023315"/>
    </source>
</evidence>
<evidence type="ECO:0000256" key="2">
    <source>
        <dbReference type="ARBA" id="ARBA00022679"/>
    </source>
</evidence>
<dbReference type="Pfam" id="PF02458">
    <property type="entry name" value="Transferase"/>
    <property type="match status" value="1"/>
</dbReference>
<accession>A0ABD3RNZ5</accession>
<dbReference type="GO" id="GO:0016746">
    <property type="term" value="F:acyltransferase activity"/>
    <property type="evidence" value="ECO:0007669"/>
    <property type="project" value="UniProtKB-KW"/>
</dbReference>
<evidence type="ECO:0000256" key="1">
    <source>
        <dbReference type="ARBA" id="ARBA00009861"/>
    </source>
</evidence>
<name>A0ABD3RNZ5_9LAMI</name>
<proteinExistence type="inferred from homology"/>
<protein>
    <submittedName>
        <fullName evidence="4">Uncharacterized protein</fullName>
    </submittedName>
</protein>
<comment type="similarity">
    <text evidence="1">Belongs to the plant acyltransferase family.</text>
</comment>
<evidence type="ECO:0000313" key="5">
    <source>
        <dbReference type="Proteomes" id="UP001634393"/>
    </source>
</evidence>
<evidence type="ECO:0000313" key="4">
    <source>
        <dbReference type="EMBL" id="KAL3814684.1"/>
    </source>
</evidence>
<organism evidence="4 5">
    <name type="scientific">Penstemon smallii</name>
    <dbReference type="NCBI Taxonomy" id="265156"/>
    <lineage>
        <taxon>Eukaryota</taxon>
        <taxon>Viridiplantae</taxon>
        <taxon>Streptophyta</taxon>
        <taxon>Embryophyta</taxon>
        <taxon>Tracheophyta</taxon>
        <taxon>Spermatophyta</taxon>
        <taxon>Magnoliopsida</taxon>
        <taxon>eudicotyledons</taxon>
        <taxon>Gunneridae</taxon>
        <taxon>Pentapetalae</taxon>
        <taxon>asterids</taxon>
        <taxon>lamiids</taxon>
        <taxon>Lamiales</taxon>
        <taxon>Plantaginaceae</taxon>
        <taxon>Cheloneae</taxon>
        <taxon>Penstemon</taxon>
    </lineage>
</organism>
<dbReference type="InterPro" id="IPR023213">
    <property type="entry name" value="CAT-like_dom_sf"/>
</dbReference>
<dbReference type="Proteomes" id="UP001634393">
    <property type="component" value="Unassembled WGS sequence"/>
</dbReference>
<dbReference type="AlphaFoldDB" id="A0ABD3RNZ5"/>
<dbReference type="Gene3D" id="3.30.559.10">
    <property type="entry name" value="Chloramphenicol acetyltransferase-like domain"/>
    <property type="match status" value="2"/>
</dbReference>
<comment type="caution">
    <text evidence="4">The sequence shown here is derived from an EMBL/GenBank/DDBJ whole genome shotgun (WGS) entry which is preliminary data.</text>
</comment>